<dbReference type="InterPro" id="IPR032675">
    <property type="entry name" value="LRR_dom_sf"/>
</dbReference>
<sequence length="306" mass="33762">MAIKGSVRAPYVIEVHVPETINVNVNIPGLQGKAGEGIYDFVKRHGFTGTEEDFYNSLKPQQPDLAGIVRDLKSKNILINSGMLDAVLSAIVHALTEQPYAPLTFNEPRKGDTEIRVSGQDGFKVRVSGSTEAVEIQSGSAAIKIQPYGTDDIYLEYINLIDHVVSTVKIKGLIEFNPETATEILPKQFYGRSDLEGELTCPNVVKVGALAFAGTDHNIINLPKATDIDRDAFANSSLAVINIPAFVWADDNLNLKSNDLIKVNVITVSEESHPPRDVMMQKISLEVYNPDHSKKWNLYSEKWEQA</sequence>
<organism evidence="1">
    <name type="scientific">Siphoviridae sp. cttkn18</name>
    <dbReference type="NCBI Taxonomy" id="2823607"/>
    <lineage>
        <taxon>Viruses</taxon>
        <taxon>Duplodnaviria</taxon>
        <taxon>Heunggongvirae</taxon>
        <taxon>Uroviricota</taxon>
        <taxon>Caudoviricetes</taxon>
    </lineage>
</organism>
<evidence type="ECO:0000313" key="1">
    <source>
        <dbReference type="EMBL" id="DAD68482.1"/>
    </source>
</evidence>
<protein>
    <submittedName>
        <fullName evidence="1">Uncharacterized protein</fullName>
    </submittedName>
</protein>
<dbReference type="Gene3D" id="3.80.10.10">
    <property type="entry name" value="Ribonuclease Inhibitor"/>
    <property type="match status" value="1"/>
</dbReference>
<reference evidence="1" key="1">
    <citation type="journal article" date="2021" name="Proc. Natl. Acad. Sci. U.S.A.">
        <title>A Catalog of Tens of Thousands of Viruses from Human Metagenomes Reveals Hidden Associations with Chronic Diseases.</title>
        <authorList>
            <person name="Tisza M.J."/>
            <person name="Buck C.B."/>
        </authorList>
    </citation>
    <scope>NUCLEOTIDE SEQUENCE</scope>
    <source>
        <strain evidence="1">Cttkn18</strain>
    </source>
</reference>
<name>A0A8S5LEY9_9CAUD</name>
<proteinExistence type="predicted"/>
<accession>A0A8S5LEY9</accession>
<dbReference type="EMBL" id="BK014703">
    <property type="protein sequence ID" value="DAD68482.1"/>
    <property type="molecule type" value="Genomic_DNA"/>
</dbReference>